<dbReference type="HAMAP" id="MF_01430">
    <property type="entry name" value="OM_assembly_BamA"/>
    <property type="match status" value="1"/>
</dbReference>
<sequence precursor="true">MNLKLLSARCTRLLTLIGLSASAASAFATDSFVVSDIRLEGLQRIEPNTVFSYLPIKQGNTFTDDKASEAIRALYTTGFFNDVKISTEGSVVVVQVQERPAIGTIDFAGIHEFDKDNLTKALNAVGLSLGRYYDKSVVDRAQQELKRQYLMRGYYAAEVTTTVTPIDRDRVGLLFSVIEGPSAKIRQINFIGNAVFSDSVLHDEMQESTPNWFSWYTKNDLYAKDKLTTDLENLRSYYLNRGYLEFAIESTQVSLSPDRKDMYLTLSLHEGEPYTISGVHLVGNLLDREAELSKLIKIKSGDRFSAEKLKASTKALVDKLGEYGYAFATVNAQPQIDQAHHKVDLTLQVDPSRRVYVRNINIVGNTRTRDEVVRREMRQMESSWFDSNRLALSKDRINRLGYFTDVDVTTVPVAGTSDEVDIDVKVTEKPTGSISLGLGYGSGEGPIISAGVSQDNVFGSGTSLALNVNTSSTGRTLSVTQTDPYFTVDGIKRITDVYWRTSYPLYNFNDTSFRIVSVGADLKLGIPFSESDMVYFGLGLEQDRFNTDSSTPETYLQYVQKMGRVENNVPLTVGWSQDARDSALVPSKGYYLQANAELGTPAGGTEYYKTDTQAQYYYSFARGFVLGLNFQAGYGQGLAGDAYPIFKNYFAGGIGSVRGYEAGSLGPRDVTTNNPIGGSRMVVGNVEMTLPLPGTGFDRTLRVFTFVDGGNVWGDAGNSAGANGLRYSYGAGLEWISPIGPLKLDVGFPIVKHAGDNYQKFQFQIGTAF</sequence>
<organism evidence="11 12">
    <name type="scientific">Paraburkholderia fungorum</name>
    <dbReference type="NCBI Taxonomy" id="134537"/>
    <lineage>
        <taxon>Bacteria</taxon>
        <taxon>Pseudomonadati</taxon>
        <taxon>Pseudomonadota</taxon>
        <taxon>Betaproteobacteria</taxon>
        <taxon>Burkholderiales</taxon>
        <taxon>Burkholderiaceae</taxon>
        <taxon>Paraburkholderia</taxon>
    </lineage>
</organism>
<dbReference type="Gene3D" id="2.40.160.50">
    <property type="entry name" value="membrane protein fhac: a member of the omp85/tpsb transporter family"/>
    <property type="match status" value="1"/>
</dbReference>
<dbReference type="NCBIfam" id="TIGR03303">
    <property type="entry name" value="OM_YaeT"/>
    <property type="match status" value="1"/>
</dbReference>
<protein>
    <recommendedName>
        <fullName evidence="8 9">Outer membrane protein assembly factor BamA</fullName>
    </recommendedName>
</protein>
<comment type="similarity">
    <text evidence="8">Belongs to the BamA family.</text>
</comment>
<reference evidence="11" key="1">
    <citation type="submission" date="2022-08" db="EMBL/GenBank/DDBJ databases">
        <authorList>
            <person name="Kim S.-J."/>
        </authorList>
    </citation>
    <scope>NUCLEOTIDE SEQUENCE</scope>
    <source>
        <strain evidence="11">KJ</strain>
    </source>
</reference>
<feature type="signal peptide" evidence="8">
    <location>
        <begin position="1"/>
        <end position="28"/>
    </location>
</feature>
<dbReference type="Pfam" id="PF07244">
    <property type="entry name" value="POTRA"/>
    <property type="match status" value="5"/>
</dbReference>
<evidence type="ECO:0000256" key="9">
    <source>
        <dbReference type="NCBIfam" id="TIGR03303"/>
    </source>
</evidence>
<dbReference type="EMBL" id="JANSLM010000002">
    <property type="protein sequence ID" value="MDT8836750.1"/>
    <property type="molecule type" value="Genomic_DNA"/>
</dbReference>
<evidence type="ECO:0000256" key="5">
    <source>
        <dbReference type="ARBA" id="ARBA00022737"/>
    </source>
</evidence>
<accession>A0AAP5Q6H1</accession>
<name>A0AAP5Q6H1_9BURK</name>
<evidence type="ECO:0000256" key="3">
    <source>
        <dbReference type="ARBA" id="ARBA00022692"/>
    </source>
</evidence>
<dbReference type="PROSITE" id="PS51779">
    <property type="entry name" value="POTRA"/>
    <property type="match status" value="4"/>
</dbReference>
<keyword evidence="2 8" id="KW-1134">Transmembrane beta strand</keyword>
<keyword evidence="4 8" id="KW-0732">Signal</keyword>
<keyword evidence="7 8" id="KW-0998">Cell outer membrane</keyword>
<dbReference type="GO" id="GO:0009279">
    <property type="term" value="C:cell outer membrane"/>
    <property type="evidence" value="ECO:0007669"/>
    <property type="project" value="UniProtKB-SubCell"/>
</dbReference>
<keyword evidence="5 8" id="KW-0677">Repeat</keyword>
<dbReference type="InterPro" id="IPR039910">
    <property type="entry name" value="D15-like"/>
</dbReference>
<evidence type="ECO:0000313" key="12">
    <source>
        <dbReference type="Proteomes" id="UP001246473"/>
    </source>
</evidence>
<keyword evidence="3 8" id="KW-0812">Transmembrane</keyword>
<dbReference type="RefSeq" id="WP_106356918.1">
    <property type="nucleotide sequence ID" value="NZ_JANSLM010000002.1"/>
</dbReference>
<proteinExistence type="inferred from homology"/>
<dbReference type="Pfam" id="PF01103">
    <property type="entry name" value="Omp85"/>
    <property type="match status" value="1"/>
</dbReference>
<feature type="chain" id="PRO_5042650205" description="Outer membrane protein assembly factor BamA" evidence="8">
    <location>
        <begin position="29"/>
        <end position="769"/>
    </location>
</feature>
<dbReference type="InterPro" id="IPR010827">
    <property type="entry name" value="BamA/TamA_POTRA"/>
</dbReference>
<feature type="domain" description="POTRA" evidence="10">
    <location>
        <begin position="183"/>
        <end position="271"/>
    </location>
</feature>
<feature type="domain" description="POTRA" evidence="10">
    <location>
        <begin position="32"/>
        <end position="99"/>
    </location>
</feature>
<evidence type="ECO:0000256" key="7">
    <source>
        <dbReference type="ARBA" id="ARBA00023237"/>
    </source>
</evidence>
<dbReference type="InterPro" id="IPR023707">
    <property type="entry name" value="OM_assembly_BamA"/>
</dbReference>
<comment type="caution">
    <text evidence="11">The sequence shown here is derived from an EMBL/GenBank/DDBJ whole genome shotgun (WGS) entry which is preliminary data.</text>
</comment>
<comment type="subcellular location">
    <subcellularLocation>
        <location evidence="8">Cell outer membrane</location>
    </subcellularLocation>
    <subcellularLocation>
        <location evidence="1">Membrane</location>
    </subcellularLocation>
</comment>
<dbReference type="InterPro" id="IPR000184">
    <property type="entry name" value="Bac_surfAg_D15"/>
</dbReference>
<comment type="subunit">
    <text evidence="8">Part of the Bam complex.</text>
</comment>
<dbReference type="Gene3D" id="3.10.20.310">
    <property type="entry name" value="membrane protein fhac"/>
    <property type="match status" value="5"/>
</dbReference>
<dbReference type="PANTHER" id="PTHR12815">
    <property type="entry name" value="SORTING AND ASSEMBLY MACHINERY SAMM50 PROTEIN FAMILY MEMBER"/>
    <property type="match status" value="1"/>
</dbReference>
<comment type="function">
    <text evidence="8">Part of the outer membrane protein assembly complex, which is involved in assembly and insertion of beta-barrel proteins into the outer membrane.</text>
</comment>
<evidence type="ECO:0000313" key="11">
    <source>
        <dbReference type="EMBL" id="MDT8836750.1"/>
    </source>
</evidence>
<evidence type="ECO:0000256" key="8">
    <source>
        <dbReference type="HAMAP-Rule" id="MF_01430"/>
    </source>
</evidence>
<dbReference type="AlphaFoldDB" id="A0AAP5Q6H1"/>
<keyword evidence="6 8" id="KW-0472">Membrane</keyword>
<dbReference type="GO" id="GO:0043165">
    <property type="term" value="P:Gram-negative-bacterium-type cell outer membrane assembly"/>
    <property type="evidence" value="ECO:0007669"/>
    <property type="project" value="UniProtKB-UniRule"/>
</dbReference>
<evidence type="ECO:0000259" key="10">
    <source>
        <dbReference type="PROSITE" id="PS51779"/>
    </source>
</evidence>
<dbReference type="PANTHER" id="PTHR12815:SF23">
    <property type="entry name" value="OUTER MEMBRANE PROTEIN ASSEMBLY FACTOR BAMA"/>
    <property type="match status" value="1"/>
</dbReference>
<evidence type="ECO:0000256" key="1">
    <source>
        <dbReference type="ARBA" id="ARBA00004370"/>
    </source>
</evidence>
<evidence type="ECO:0000256" key="2">
    <source>
        <dbReference type="ARBA" id="ARBA00022452"/>
    </source>
</evidence>
<evidence type="ECO:0000256" key="6">
    <source>
        <dbReference type="ARBA" id="ARBA00023136"/>
    </source>
</evidence>
<dbReference type="GO" id="GO:0051205">
    <property type="term" value="P:protein insertion into membrane"/>
    <property type="evidence" value="ECO:0007669"/>
    <property type="project" value="UniProtKB-UniRule"/>
</dbReference>
<dbReference type="Proteomes" id="UP001246473">
    <property type="component" value="Unassembled WGS sequence"/>
</dbReference>
<evidence type="ECO:0000256" key="4">
    <source>
        <dbReference type="ARBA" id="ARBA00022729"/>
    </source>
</evidence>
<feature type="domain" description="POTRA" evidence="10">
    <location>
        <begin position="274"/>
        <end position="352"/>
    </location>
</feature>
<dbReference type="PIRSF" id="PIRSF006076">
    <property type="entry name" value="OM_assembly_OMP85"/>
    <property type="match status" value="1"/>
</dbReference>
<feature type="domain" description="POTRA" evidence="10">
    <location>
        <begin position="355"/>
        <end position="429"/>
    </location>
</feature>
<dbReference type="InterPro" id="IPR034746">
    <property type="entry name" value="POTRA"/>
</dbReference>
<gene>
    <name evidence="8 11" type="primary">bamA</name>
    <name evidence="11" type="ORF">ParKJ_04960</name>
</gene>